<evidence type="ECO:0000313" key="1">
    <source>
        <dbReference type="EMBL" id="BDQ38879.1"/>
    </source>
</evidence>
<dbReference type="EMBL" id="AP026709">
    <property type="protein sequence ID" value="BDQ38879.1"/>
    <property type="molecule type" value="Genomic_DNA"/>
</dbReference>
<dbReference type="Pfam" id="PF12900">
    <property type="entry name" value="Pyridox_ox_2"/>
    <property type="match status" value="1"/>
</dbReference>
<accession>A0ABM8B4Y2</accession>
<dbReference type="PANTHER" id="PTHR34071">
    <property type="entry name" value="5-NITROIMIDAZOLE ANTIBIOTICS RESISTANCE PROTEIN, NIMA-FAMILY-RELATED PROTEIN-RELATED"/>
    <property type="match status" value="1"/>
</dbReference>
<gene>
    <name evidence="1" type="ORF">SYK_32390</name>
</gene>
<proteinExistence type="predicted"/>
<dbReference type="SUPFAM" id="SSF50475">
    <property type="entry name" value="FMN-binding split barrel"/>
    <property type="match status" value="1"/>
</dbReference>
<evidence type="ECO:0000313" key="2">
    <source>
        <dbReference type="Proteomes" id="UP001317742"/>
    </source>
</evidence>
<keyword evidence="2" id="KW-1185">Reference proteome</keyword>
<dbReference type="Gene3D" id="2.30.110.10">
    <property type="entry name" value="Electron Transport, Fmn-binding Protein, Chain A"/>
    <property type="match status" value="1"/>
</dbReference>
<reference evidence="1 2" key="1">
    <citation type="submission" date="2022-08" db="EMBL/GenBank/DDBJ databases">
        <title>Genome Sequence of the sulphate-reducing bacterium, Pseudodesulfovibrio sp. SYK.</title>
        <authorList>
            <person name="Kondo R."/>
            <person name="Kataoka T."/>
        </authorList>
    </citation>
    <scope>NUCLEOTIDE SEQUENCE [LARGE SCALE GENOMIC DNA]</scope>
    <source>
        <strain evidence="1 2">SYK</strain>
    </source>
</reference>
<dbReference type="InterPro" id="IPR012349">
    <property type="entry name" value="Split_barrel_FMN-bd"/>
</dbReference>
<protein>
    <submittedName>
        <fullName evidence="1">MFS transporter</fullName>
    </submittedName>
</protein>
<dbReference type="Proteomes" id="UP001317742">
    <property type="component" value="Chromosome"/>
</dbReference>
<sequence>MRKGYTENETAIANILTEANILWLALTDNDAPYCVPVNFAVEGNVIYIHSGKRGRKAACLNTGATVAFSTAVDVRMRQGGDNACDQGYLFRSVMGHGTPRLVDDDEKMHGLDLLTVKHLGKQLPYKEAALPATVVYAIDVENISARIKE</sequence>
<dbReference type="RefSeq" id="WP_281761366.1">
    <property type="nucleotide sequence ID" value="NZ_AP026709.1"/>
</dbReference>
<organism evidence="1 2">
    <name type="scientific">Pseudodesulfovibrio nedwellii</name>
    <dbReference type="NCBI Taxonomy" id="2973072"/>
    <lineage>
        <taxon>Bacteria</taxon>
        <taxon>Pseudomonadati</taxon>
        <taxon>Thermodesulfobacteriota</taxon>
        <taxon>Desulfovibrionia</taxon>
        <taxon>Desulfovibrionales</taxon>
        <taxon>Desulfovibrionaceae</taxon>
    </lineage>
</organism>
<dbReference type="PANTHER" id="PTHR34071:SF2">
    <property type="entry name" value="FLAVIN-NUCLEOTIDE-BINDING PROTEIN"/>
    <property type="match status" value="1"/>
</dbReference>
<dbReference type="InterPro" id="IPR024747">
    <property type="entry name" value="Pyridox_Oxase-rel"/>
</dbReference>
<name>A0ABM8B4Y2_9BACT</name>